<dbReference type="PANTHER" id="PTHR42794:SF1">
    <property type="entry name" value="HEMIN IMPORT ATP-BINDING PROTEIN HMUV"/>
    <property type="match status" value="1"/>
</dbReference>
<dbReference type="CDD" id="cd03214">
    <property type="entry name" value="ABC_Iron-Siderophores_B12_Hemin"/>
    <property type="match status" value="1"/>
</dbReference>
<sequence>MISIRDLRFTLRGKTLIHPLSFSVRQGEVLGLIGPNGSGKSTLLRLMAGIATPDQGEVLLAGEPVKAMSREAVARQIAFVAQQVDTHDRIYVRDAVELGRTPWLSMSNPWTDKDDRIVEQAMQQLNIEHLSDRTWQTLSGGERQRVHIARVLAQQPQILILDEPTNHLDIQSQLAILQLITNLNTTVIVALHDLNQAAQCDRLLMMQSGRLVDIGAPEHVLSPENIRTVFGVNMYRIDDAALPRPVLHFF</sequence>
<evidence type="ECO:0000256" key="3">
    <source>
        <dbReference type="ARBA" id="ARBA00022741"/>
    </source>
</evidence>
<dbReference type="Pfam" id="PF00005">
    <property type="entry name" value="ABC_tran"/>
    <property type="match status" value="1"/>
</dbReference>
<organism evidence="8 9">
    <name type="scientific">Oceanospirillum linum</name>
    <dbReference type="NCBI Taxonomy" id="966"/>
    <lineage>
        <taxon>Bacteria</taxon>
        <taxon>Pseudomonadati</taxon>
        <taxon>Pseudomonadota</taxon>
        <taxon>Gammaproteobacteria</taxon>
        <taxon>Oceanospirillales</taxon>
        <taxon>Oceanospirillaceae</taxon>
        <taxon>Oceanospirillum</taxon>
    </lineage>
</organism>
<dbReference type="SMART" id="SM00382">
    <property type="entry name" value="AAA"/>
    <property type="match status" value="1"/>
</dbReference>
<dbReference type="InterPro" id="IPR003593">
    <property type="entry name" value="AAA+_ATPase"/>
</dbReference>
<protein>
    <submittedName>
        <fullName evidence="8">Histidinol phosphatase</fullName>
    </submittedName>
</protein>
<dbReference type="EMBL" id="MTSD02000010">
    <property type="protein sequence ID" value="OOV85968.1"/>
    <property type="molecule type" value="Genomic_DNA"/>
</dbReference>
<evidence type="ECO:0000313" key="9">
    <source>
        <dbReference type="Proteomes" id="UP000190064"/>
    </source>
</evidence>
<reference evidence="8" key="1">
    <citation type="submission" date="2017-02" db="EMBL/GenBank/DDBJ databases">
        <title>Draft Genome Sequence of the Salt Water Bacterium Oceanospirillum linum ATCC 11336.</title>
        <authorList>
            <person name="Trachtenberg A.M."/>
            <person name="Carney J.G."/>
            <person name="Linnane J.D."/>
            <person name="Rheaume B.A."/>
            <person name="Pitts N.L."/>
            <person name="Mykles D.L."/>
            <person name="Maclea K.S."/>
        </authorList>
    </citation>
    <scope>NUCLEOTIDE SEQUENCE [LARGE SCALE GENOMIC DNA]</scope>
    <source>
        <strain evidence="8">ATCC 11336</strain>
    </source>
</reference>
<evidence type="ECO:0000259" key="7">
    <source>
        <dbReference type="PROSITE" id="PS50893"/>
    </source>
</evidence>
<dbReference type="PANTHER" id="PTHR42794">
    <property type="entry name" value="HEMIN IMPORT ATP-BINDING PROTEIN HMUV"/>
    <property type="match status" value="1"/>
</dbReference>
<evidence type="ECO:0000256" key="4">
    <source>
        <dbReference type="ARBA" id="ARBA00022840"/>
    </source>
</evidence>
<proteinExistence type="inferred from homology"/>
<evidence type="ECO:0000256" key="6">
    <source>
        <dbReference type="ARBA" id="ARBA00037066"/>
    </source>
</evidence>
<dbReference type="SUPFAM" id="SSF52540">
    <property type="entry name" value="P-loop containing nucleoside triphosphate hydrolases"/>
    <property type="match status" value="1"/>
</dbReference>
<keyword evidence="2" id="KW-0813">Transport</keyword>
<keyword evidence="3" id="KW-0547">Nucleotide-binding</keyword>
<evidence type="ECO:0000256" key="2">
    <source>
        <dbReference type="ARBA" id="ARBA00022448"/>
    </source>
</evidence>
<dbReference type="GO" id="GO:0016887">
    <property type="term" value="F:ATP hydrolysis activity"/>
    <property type="evidence" value="ECO:0007669"/>
    <property type="project" value="InterPro"/>
</dbReference>
<name>A0A1T1H800_OCELI</name>
<dbReference type="STRING" id="966.BTA35_0215790"/>
<evidence type="ECO:0000313" key="8">
    <source>
        <dbReference type="EMBL" id="OOV85968.1"/>
    </source>
</evidence>
<dbReference type="GO" id="GO:0005524">
    <property type="term" value="F:ATP binding"/>
    <property type="evidence" value="ECO:0007669"/>
    <property type="project" value="UniProtKB-KW"/>
</dbReference>
<feature type="domain" description="ABC transporter" evidence="7">
    <location>
        <begin position="2"/>
        <end position="233"/>
    </location>
</feature>
<keyword evidence="9" id="KW-1185">Reference proteome</keyword>
<evidence type="ECO:0000256" key="1">
    <source>
        <dbReference type="ARBA" id="ARBA00005417"/>
    </source>
</evidence>
<dbReference type="Gene3D" id="3.40.50.300">
    <property type="entry name" value="P-loop containing nucleotide triphosphate hydrolases"/>
    <property type="match status" value="1"/>
</dbReference>
<accession>A0A1T1H800</accession>
<keyword evidence="4" id="KW-0067">ATP-binding</keyword>
<dbReference type="PROSITE" id="PS50893">
    <property type="entry name" value="ABC_TRANSPORTER_2"/>
    <property type="match status" value="1"/>
</dbReference>
<evidence type="ECO:0000256" key="5">
    <source>
        <dbReference type="ARBA" id="ARBA00022967"/>
    </source>
</evidence>
<dbReference type="AlphaFoldDB" id="A0A1T1H800"/>
<dbReference type="Proteomes" id="UP000190064">
    <property type="component" value="Unassembled WGS sequence"/>
</dbReference>
<keyword evidence="5" id="KW-1278">Translocase</keyword>
<comment type="similarity">
    <text evidence="1">Belongs to the ABC transporter superfamily.</text>
</comment>
<dbReference type="FunFam" id="3.40.50.300:FF:000134">
    <property type="entry name" value="Iron-enterobactin ABC transporter ATP-binding protein"/>
    <property type="match status" value="1"/>
</dbReference>
<comment type="caution">
    <text evidence="8">The sequence shown here is derived from an EMBL/GenBank/DDBJ whole genome shotgun (WGS) entry which is preliminary data.</text>
</comment>
<gene>
    <name evidence="8" type="ORF">BTA35_0215790</name>
</gene>
<comment type="function">
    <text evidence="6">Part of the ABC transporter complex HmuTUV involved in hemin import. Responsible for energy coupling to the transport system.</text>
</comment>
<dbReference type="RefSeq" id="WP_078320775.1">
    <property type="nucleotide sequence ID" value="NZ_FXTS01000011.1"/>
</dbReference>
<dbReference type="InterPro" id="IPR027417">
    <property type="entry name" value="P-loop_NTPase"/>
</dbReference>
<dbReference type="InterPro" id="IPR003439">
    <property type="entry name" value="ABC_transporter-like_ATP-bd"/>
</dbReference>